<protein>
    <submittedName>
        <fullName evidence="1">DUF2513 domain-containing protein</fullName>
    </submittedName>
</protein>
<organism evidence="1 2">
    <name type="scientific">Hydrogenophaga aromaticivorans</name>
    <dbReference type="NCBI Taxonomy" id="2610898"/>
    <lineage>
        <taxon>Bacteria</taxon>
        <taxon>Pseudomonadati</taxon>
        <taxon>Pseudomonadota</taxon>
        <taxon>Betaproteobacteria</taxon>
        <taxon>Burkholderiales</taxon>
        <taxon>Comamonadaceae</taxon>
        <taxon>Hydrogenophaga</taxon>
    </lineage>
</organism>
<reference evidence="1 2" key="1">
    <citation type="submission" date="2019-09" db="EMBL/GenBank/DDBJ databases">
        <title>Hydrogenophaga aromatica sp. nov., isolated from a para-xylene-degrading enrichment culture.</title>
        <authorList>
            <person name="Tancsics A."/>
            <person name="Banerjee S."/>
        </authorList>
    </citation>
    <scope>NUCLEOTIDE SEQUENCE [LARGE SCALE GENOMIC DNA]</scope>
    <source>
        <strain evidence="1 2">D2P1</strain>
    </source>
</reference>
<accession>A0A7Y8GYX5</accession>
<dbReference type="EMBL" id="VYGV01000015">
    <property type="protein sequence ID" value="NWF46749.1"/>
    <property type="molecule type" value="Genomic_DNA"/>
</dbReference>
<name>A0A7Y8GYX5_9BURK</name>
<dbReference type="RefSeq" id="WP_177136651.1">
    <property type="nucleotide sequence ID" value="NZ_VYGV01000015.1"/>
</dbReference>
<dbReference type="AlphaFoldDB" id="A0A7Y8GYX5"/>
<sequence>MKRDWDTMRSVLLEVEALSREAASKFDYFAPWHSDDPEAVRAVHALMLEEHGYLGGTRYHTLSDGQYLKNPVLTMTGADLLDSIREQGVWNKMKSIAKEKGVGLAFDSIGGLAKLAIGQMLAPTG</sequence>
<dbReference type="Proteomes" id="UP000545507">
    <property type="component" value="Unassembled WGS sequence"/>
</dbReference>
<gene>
    <name evidence="1" type="ORF">F3K02_16035</name>
</gene>
<keyword evidence="2" id="KW-1185">Reference proteome</keyword>
<dbReference type="InterPro" id="IPR019650">
    <property type="entry name" value="DUF2513"/>
</dbReference>
<proteinExistence type="predicted"/>
<evidence type="ECO:0000313" key="2">
    <source>
        <dbReference type="Proteomes" id="UP000545507"/>
    </source>
</evidence>
<evidence type="ECO:0000313" key="1">
    <source>
        <dbReference type="EMBL" id="NWF46749.1"/>
    </source>
</evidence>
<dbReference type="Pfam" id="PF10711">
    <property type="entry name" value="DUF2513"/>
    <property type="match status" value="1"/>
</dbReference>
<comment type="caution">
    <text evidence="1">The sequence shown here is derived from an EMBL/GenBank/DDBJ whole genome shotgun (WGS) entry which is preliminary data.</text>
</comment>